<protein>
    <recommendedName>
        <fullName evidence="4">TMhelix containing protein</fullName>
    </recommendedName>
</protein>
<proteinExistence type="predicted"/>
<sequence>MNAKVENTNINYTTSLVEEMNKALASSEMAAIMKMVGAVAIALIAVGSFWA</sequence>
<dbReference type="EMBL" id="JAFEUM010000004">
    <property type="protein sequence ID" value="MBM7037061.1"/>
    <property type="molecule type" value="Genomic_DNA"/>
</dbReference>
<keyword evidence="1" id="KW-0812">Transmembrane</keyword>
<keyword evidence="1" id="KW-1133">Transmembrane helix</keyword>
<evidence type="ECO:0000256" key="1">
    <source>
        <dbReference type="SAM" id="Phobius"/>
    </source>
</evidence>
<dbReference type="RefSeq" id="WP_205158616.1">
    <property type="nucleotide sequence ID" value="NZ_JAFEUM010000004.1"/>
</dbReference>
<reference evidence="2 3" key="1">
    <citation type="submission" date="2021-02" db="EMBL/GenBank/DDBJ databases">
        <authorList>
            <person name="Park J.-S."/>
        </authorList>
    </citation>
    <scope>NUCLEOTIDE SEQUENCE [LARGE SCALE GENOMIC DNA]</scope>
    <source>
        <strain evidence="2 3">188UL20-2</strain>
    </source>
</reference>
<organism evidence="2 3">
    <name type="scientific">Vibrio ulleungensis</name>
    <dbReference type="NCBI Taxonomy" id="2807619"/>
    <lineage>
        <taxon>Bacteria</taxon>
        <taxon>Pseudomonadati</taxon>
        <taxon>Pseudomonadota</taxon>
        <taxon>Gammaproteobacteria</taxon>
        <taxon>Vibrionales</taxon>
        <taxon>Vibrionaceae</taxon>
        <taxon>Vibrio</taxon>
    </lineage>
</organism>
<dbReference type="Proteomes" id="UP000809621">
    <property type="component" value="Unassembled WGS sequence"/>
</dbReference>
<accession>A0ABS2HIY3</accession>
<gene>
    <name evidence="2" type="ORF">JQC93_11665</name>
</gene>
<name>A0ABS2HIY3_9VIBR</name>
<evidence type="ECO:0000313" key="2">
    <source>
        <dbReference type="EMBL" id="MBM7037061.1"/>
    </source>
</evidence>
<keyword evidence="3" id="KW-1185">Reference proteome</keyword>
<keyword evidence="1" id="KW-0472">Membrane</keyword>
<evidence type="ECO:0000313" key="3">
    <source>
        <dbReference type="Proteomes" id="UP000809621"/>
    </source>
</evidence>
<feature type="transmembrane region" description="Helical" evidence="1">
    <location>
        <begin position="31"/>
        <end position="50"/>
    </location>
</feature>
<comment type="caution">
    <text evidence="2">The sequence shown here is derived from an EMBL/GenBank/DDBJ whole genome shotgun (WGS) entry which is preliminary data.</text>
</comment>
<evidence type="ECO:0008006" key="4">
    <source>
        <dbReference type="Google" id="ProtNLM"/>
    </source>
</evidence>